<accession>A0A6F8T227</accession>
<name>A0A6F8T227_9GAMM</name>
<gene>
    <name evidence="4" type="ORF">TUM19329_04070</name>
</gene>
<dbReference type="EMBL" id="AP022839">
    <property type="protein sequence ID" value="BCA94046.1"/>
    <property type="molecule type" value="Genomic_DNA"/>
</dbReference>
<dbReference type="GO" id="GO:0048039">
    <property type="term" value="F:ubiquinone binding"/>
    <property type="evidence" value="ECO:0007669"/>
    <property type="project" value="InterPro"/>
</dbReference>
<dbReference type="CDD" id="cd07813">
    <property type="entry name" value="COQ10p_like"/>
    <property type="match status" value="1"/>
</dbReference>
<dbReference type="GO" id="GO:0045333">
    <property type="term" value="P:cellular respiration"/>
    <property type="evidence" value="ECO:0007669"/>
    <property type="project" value="InterPro"/>
</dbReference>
<dbReference type="InterPro" id="IPR023393">
    <property type="entry name" value="START-like_dom_sf"/>
</dbReference>
<evidence type="ECO:0000256" key="2">
    <source>
        <dbReference type="ARBA" id="ARBA00022649"/>
    </source>
</evidence>
<organism evidence="4 5">
    <name type="scientific">Legionella antarctica</name>
    <dbReference type="NCBI Taxonomy" id="2708020"/>
    <lineage>
        <taxon>Bacteria</taxon>
        <taxon>Pseudomonadati</taxon>
        <taxon>Pseudomonadota</taxon>
        <taxon>Gammaproteobacteria</taxon>
        <taxon>Legionellales</taxon>
        <taxon>Legionellaceae</taxon>
        <taxon>Legionella</taxon>
    </lineage>
</organism>
<evidence type="ECO:0000256" key="1">
    <source>
        <dbReference type="ARBA" id="ARBA00008918"/>
    </source>
</evidence>
<dbReference type="KEGG" id="lant:TUM19329_04070"/>
<protein>
    <submittedName>
        <fullName evidence="4">Ubiquinone-binding protein</fullName>
    </submittedName>
</protein>
<evidence type="ECO:0000313" key="4">
    <source>
        <dbReference type="EMBL" id="BCA94046.1"/>
    </source>
</evidence>
<proteinExistence type="inferred from homology"/>
<dbReference type="InterPro" id="IPR005031">
    <property type="entry name" value="COQ10_START"/>
</dbReference>
<reference evidence="4" key="1">
    <citation type="journal article" date="2020" name="Microbiol. Resour. Announc.">
        <title>Complete Genome Sequence of Novel Psychrotolerant Legionella Strain TUM19329, Isolated from Antarctic Lake Sediment.</title>
        <authorList>
            <person name="Shimada S."/>
            <person name="Nakai R."/>
            <person name="Aoki K."/>
            <person name="Shimoeda N."/>
            <person name="Ohno G."/>
            <person name="Miyazaki Y."/>
            <person name="Kudoh S."/>
            <person name="Imura S."/>
            <person name="Watanabe K."/>
            <person name="Ishii Y."/>
            <person name="Tateda K."/>
        </authorList>
    </citation>
    <scope>NUCLEOTIDE SEQUENCE [LARGE SCALE GENOMIC DNA]</scope>
    <source>
        <strain evidence="4">TUM19329</strain>
    </source>
</reference>
<keyword evidence="5" id="KW-1185">Reference proteome</keyword>
<sequence length="144" mass="16294">MTIVKRSRIVTYSCEQMYGLVNEVEHYAEFLPYCSESKVHHRNGDEVQATLVIGAAGMCKSFTTRNLLQANKMIEIRLVDGPFSHLEGFWRFDEVGGGCKISFDLEFEFAGKIFSMLLGPVFDQVTDKMVDAFCDRAVTVYGKN</sequence>
<dbReference type="RefSeq" id="WP_173236032.1">
    <property type="nucleotide sequence ID" value="NZ_AP022839.1"/>
</dbReference>
<dbReference type="PANTHER" id="PTHR12901">
    <property type="entry name" value="SPERM PROTEIN HOMOLOG"/>
    <property type="match status" value="1"/>
</dbReference>
<dbReference type="Gene3D" id="3.30.530.20">
    <property type="match status" value="1"/>
</dbReference>
<dbReference type="AlphaFoldDB" id="A0A6F8T227"/>
<evidence type="ECO:0000313" key="5">
    <source>
        <dbReference type="Proteomes" id="UP000502894"/>
    </source>
</evidence>
<keyword evidence="4" id="KW-0830">Ubiquinone</keyword>
<feature type="domain" description="Coenzyme Q-binding protein COQ10 START" evidence="3">
    <location>
        <begin position="10"/>
        <end position="134"/>
    </location>
</feature>
<dbReference type="PANTHER" id="PTHR12901:SF10">
    <property type="entry name" value="COENZYME Q-BINDING PROTEIN COQ10, MITOCHONDRIAL"/>
    <property type="match status" value="1"/>
</dbReference>
<evidence type="ECO:0000259" key="3">
    <source>
        <dbReference type="Pfam" id="PF03364"/>
    </source>
</evidence>
<dbReference type="SUPFAM" id="SSF55961">
    <property type="entry name" value="Bet v1-like"/>
    <property type="match status" value="1"/>
</dbReference>
<dbReference type="Pfam" id="PF03364">
    <property type="entry name" value="Polyketide_cyc"/>
    <property type="match status" value="1"/>
</dbReference>
<comment type="similarity">
    <text evidence="1">Belongs to the ribosome association toxin RatA family.</text>
</comment>
<dbReference type="Proteomes" id="UP000502894">
    <property type="component" value="Chromosome"/>
</dbReference>
<keyword evidence="2" id="KW-1277">Toxin-antitoxin system</keyword>
<dbReference type="InterPro" id="IPR044996">
    <property type="entry name" value="COQ10-like"/>
</dbReference>